<keyword evidence="2" id="KW-1185">Reference proteome</keyword>
<sequence>MATKFCHPSFLLSCISPSLPSSMHALFSPDPPTADKFSNCHHPLPWLPNPFLALTLPSFDFPHSDFSSQLPISVATFSKFMATEEQQRVNIKHKEDTPGSADR</sequence>
<dbReference type="AlphaFoldDB" id="A0AAV5JZ22"/>
<evidence type="ECO:0000313" key="2">
    <source>
        <dbReference type="Proteomes" id="UP001054252"/>
    </source>
</evidence>
<dbReference type="Proteomes" id="UP001054252">
    <property type="component" value="Unassembled WGS sequence"/>
</dbReference>
<protein>
    <submittedName>
        <fullName evidence="1">Uncharacterized protein</fullName>
    </submittedName>
</protein>
<organism evidence="1 2">
    <name type="scientific">Rubroshorea leprosula</name>
    <dbReference type="NCBI Taxonomy" id="152421"/>
    <lineage>
        <taxon>Eukaryota</taxon>
        <taxon>Viridiplantae</taxon>
        <taxon>Streptophyta</taxon>
        <taxon>Embryophyta</taxon>
        <taxon>Tracheophyta</taxon>
        <taxon>Spermatophyta</taxon>
        <taxon>Magnoliopsida</taxon>
        <taxon>eudicotyledons</taxon>
        <taxon>Gunneridae</taxon>
        <taxon>Pentapetalae</taxon>
        <taxon>rosids</taxon>
        <taxon>malvids</taxon>
        <taxon>Malvales</taxon>
        <taxon>Dipterocarpaceae</taxon>
        <taxon>Rubroshorea</taxon>
    </lineage>
</organism>
<evidence type="ECO:0000313" key="1">
    <source>
        <dbReference type="EMBL" id="GKV19017.1"/>
    </source>
</evidence>
<name>A0AAV5JZ22_9ROSI</name>
<reference evidence="1 2" key="1">
    <citation type="journal article" date="2021" name="Commun. Biol.">
        <title>The genome of Shorea leprosula (Dipterocarpaceae) highlights the ecological relevance of drought in aseasonal tropical rainforests.</title>
        <authorList>
            <person name="Ng K.K.S."/>
            <person name="Kobayashi M.J."/>
            <person name="Fawcett J.A."/>
            <person name="Hatakeyama M."/>
            <person name="Paape T."/>
            <person name="Ng C.H."/>
            <person name="Ang C.C."/>
            <person name="Tnah L.H."/>
            <person name="Lee C.T."/>
            <person name="Nishiyama T."/>
            <person name="Sese J."/>
            <person name="O'Brien M.J."/>
            <person name="Copetti D."/>
            <person name="Mohd Noor M.I."/>
            <person name="Ong R.C."/>
            <person name="Putra M."/>
            <person name="Sireger I.Z."/>
            <person name="Indrioko S."/>
            <person name="Kosugi Y."/>
            <person name="Izuno A."/>
            <person name="Isagi Y."/>
            <person name="Lee S.L."/>
            <person name="Shimizu K.K."/>
        </authorList>
    </citation>
    <scope>NUCLEOTIDE SEQUENCE [LARGE SCALE GENOMIC DNA]</scope>
    <source>
        <strain evidence="1">214</strain>
    </source>
</reference>
<comment type="caution">
    <text evidence="1">The sequence shown here is derived from an EMBL/GenBank/DDBJ whole genome shotgun (WGS) entry which is preliminary data.</text>
</comment>
<accession>A0AAV5JZ22</accession>
<dbReference type="EMBL" id="BPVZ01000052">
    <property type="protein sequence ID" value="GKV19017.1"/>
    <property type="molecule type" value="Genomic_DNA"/>
</dbReference>
<gene>
    <name evidence="1" type="ORF">SLEP1_g29317</name>
</gene>
<proteinExistence type="predicted"/>